<dbReference type="GO" id="GO:0005737">
    <property type="term" value="C:cytoplasm"/>
    <property type="evidence" value="ECO:0007669"/>
    <property type="project" value="UniProtKB-SubCell"/>
</dbReference>
<comment type="subcellular location">
    <subcellularLocation>
        <location evidence="1">Cytoplasm</location>
    </subcellularLocation>
</comment>
<evidence type="ECO:0000313" key="12">
    <source>
        <dbReference type="Proteomes" id="UP000659654"/>
    </source>
</evidence>
<evidence type="ECO:0000256" key="2">
    <source>
        <dbReference type="ARBA" id="ARBA00006219"/>
    </source>
</evidence>
<dbReference type="SMR" id="A0A7I8WP09"/>
<accession>A0A7I8WP09</accession>
<dbReference type="SUPFAM" id="SSF56112">
    <property type="entry name" value="Protein kinase-like (PK-like)"/>
    <property type="match status" value="1"/>
</dbReference>
<dbReference type="PANTHER" id="PTHR21064:SF1">
    <property type="entry name" value="HYDROXYLYSINE KINASE"/>
    <property type="match status" value="1"/>
</dbReference>
<keyword evidence="12" id="KW-1185">Reference proteome</keyword>
<dbReference type="EC" id="2.7.1.81" evidence="8"/>
<organism evidence="11 12">
    <name type="scientific">Bursaphelenchus xylophilus</name>
    <name type="common">Pinewood nematode worm</name>
    <name type="synonym">Aphelenchoides xylophilus</name>
    <dbReference type="NCBI Taxonomy" id="6326"/>
    <lineage>
        <taxon>Eukaryota</taxon>
        <taxon>Metazoa</taxon>
        <taxon>Ecdysozoa</taxon>
        <taxon>Nematoda</taxon>
        <taxon>Chromadorea</taxon>
        <taxon>Rhabditida</taxon>
        <taxon>Tylenchina</taxon>
        <taxon>Tylenchomorpha</taxon>
        <taxon>Aphelenchoidea</taxon>
        <taxon>Aphelenchoididae</taxon>
        <taxon>Bursaphelenchus</taxon>
    </lineage>
</organism>
<dbReference type="EMBL" id="CAJFDI010000002">
    <property type="protein sequence ID" value="CAD5214034.1"/>
    <property type="molecule type" value="Genomic_DNA"/>
</dbReference>
<comment type="function">
    <text evidence="7">Catalyzes the GTP-dependent phosphorylation of 5-hydroxy-L-lysine.</text>
</comment>
<dbReference type="InterPro" id="IPR011009">
    <property type="entry name" value="Kinase-like_dom_sf"/>
</dbReference>
<keyword evidence="5" id="KW-0418">Kinase</keyword>
<name>A0A7I8WP09_BURXY</name>
<evidence type="ECO:0000256" key="7">
    <source>
        <dbReference type="ARBA" id="ARBA00037368"/>
    </source>
</evidence>
<dbReference type="EMBL" id="CAJFCV020000002">
    <property type="protein sequence ID" value="CAG9093961.1"/>
    <property type="molecule type" value="Genomic_DNA"/>
</dbReference>
<evidence type="ECO:0000256" key="3">
    <source>
        <dbReference type="ARBA" id="ARBA00022490"/>
    </source>
</evidence>
<comment type="caution">
    <text evidence="11">The sequence shown here is derived from an EMBL/GenBank/DDBJ whole genome shotgun (WGS) entry which is preliminary data.</text>
</comment>
<dbReference type="Proteomes" id="UP000659654">
    <property type="component" value="Unassembled WGS sequence"/>
</dbReference>
<sequence length="371" mass="42633">MSFPFPEDFVTQAPVISTKRLLQILEAVYGIKSAKCTKLTGYDDLNFLLEDVRYKDDVSAGRKLICKFSNPIEASLPDLMNEQVYMMNALGSCGIPVPGIVRTKKVDNYEIVEMVDGIKLPIRLFEFVEGQTLESVGFNDETISIIGELVAKFSNASEFNQCLQDTKLFRQHRPLISLEYYKYLEREIDNLLEAGFMTAEQAEACRRVFKELEEKIFSNYGDFEQGLIHSDINETNVLLIRDKDNKLKVSALLDFGDAHVSLRLFEYSSAILYIILGMGSEDQVEDWKRVIRTFFRAFIKERKSGEFMNDIKHCQLAMRARLVASLIYGLRTVRINYRKEDPSYILKTQSNGWDVLRSLNDNDLDIPSLIQ</sequence>
<dbReference type="OrthoDB" id="9973935at2759"/>
<reference evidence="11" key="1">
    <citation type="submission" date="2020-09" db="EMBL/GenBank/DDBJ databases">
        <authorList>
            <person name="Kikuchi T."/>
        </authorList>
    </citation>
    <scope>NUCLEOTIDE SEQUENCE</scope>
    <source>
        <strain evidence="11">Ka4C1</strain>
    </source>
</reference>
<dbReference type="PANTHER" id="PTHR21064">
    <property type="entry name" value="AMINOGLYCOSIDE PHOSPHOTRANSFERASE DOMAIN-CONTAINING PROTEIN-RELATED"/>
    <property type="match status" value="1"/>
</dbReference>
<evidence type="ECO:0000256" key="8">
    <source>
        <dbReference type="ARBA" id="ARBA00038873"/>
    </source>
</evidence>
<dbReference type="Pfam" id="PF01636">
    <property type="entry name" value="APH"/>
    <property type="match status" value="1"/>
</dbReference>
<evidence type="ECO:0000256" key="9">
    <source>
        <dbReference type="ARBA" id="ARBA00040505"/>
    </source>
</evidence>
<evidence type="ECO:0000313" key="11">
    <source>
        <dbReference type="EMBL" id="CAD5214034.1"/>
    </source>
</evidence>
<dbReference type="GO" id="GO:0047992">
    <property type="term" value="F:hydroxylysine kinase activity"/>
    <property type="evidence" value="ECO:0007669"/>
    <property type="project" value="UniProtKB-EC"/>
</dbReference>
<dbReference type="Proteomes" id="UP000582659">
    <property type="component" value="Unassembled WGS sequence"/>
</dbReference>
<evidence type="ECO:0000256" key="5">
    <source>
        <dbReference type="ARBA" id="ARBA00022777"/>
    </source>
</evidence>
<evidence type="ECO:0000259" key="10">
    <source>
        <dbReference type="Pfam" id="PF01636"/>
    </source>
</evidence>
<evidence type="ECO:0000256" key="6">
    <source>
        <dbReference type="ARBA" id="ARBA00036820"/>
    </source>
</evidence>
<dbReference type="AlphaFoldDB" id="A0A7I8WP09"/>
<proteinExistence type="inferred from homology"/>
<comment type="similarity">
    <text evidence="2">Belongs to the aminoglycoside phosphotransferase family.</text>
</comment>
<evidence type="ECO:0000256" key="4">
    <source>
        <dbReference type="ARBA" id="ARBA00022679"/>
    </source>
</evidence>
<feature type="domain" description="Aminoglycoside phosphotransferase" evidence="10">
    <location>
        <begin position="58"/>
        <end position="271"/>
    </location>
</feature>
<dbReference type="InterPro" id="IPR050249">
    <property type="entry name" value="Pseudomonas-type_ThrB"/>
</dbReference>
<gene>
    <name evidence="11" type="ORF">BXYJ_LOCUS3328</name>
</gene>
<keyword evidence="4" id="KW-0808">Transferase</keyword>
<dbReference type="InterPro" id="IPR002575">
    <property type="entry name" value="Aminoglycoside_PTrfase"/>
</dbReference>
<evidence type="ECO:0000256" key="1">
    <source>
        <dbReference type="ARBA" id="ARBA00004496"/>
    </source>
</evidence>
<keyword evidence="3" id="KW-0963">Cytoplasm</keyword>
<comment type="catalytic activity">
    <reaction evidence="6">
        <text>(5R)-5-hydroxy-L-lysine + GTP = (5R)-5-phosphooxy-L-lysine + GDP + H(+)</text>
        <dbReference type="Rhea" id="RHEA:19049"/>
        <dbReference type="ChEBI" id="CHEBI:15378"/>
        <dbReference type="ChEBI" id="CHEBI:37565"/>
        <dbReference type="ChEBI" id="CHEBI:57882"/>
        <dbReference type="ChEBI" id="CHEBI:58189"/>
        <dbReference type="ChEBI" id="CHEBI:58357"/>
        <dbReference type="EC" id="2.7.1.81"/>
    </reaction>
</comment>
<protein>
    <recommendedName>
        <fullName evidence="9">Hydroxylysine kinase</fullName>
        <ecNumber evidence="8">2.7.1.81</ecNumber>
    </recommendedName>
</protein>
<dbReference type="Gene3D" id="3.90.1200.10">
    <property type="match status" value="1"/>
</dbReference>